<evidence type="ECO:0000259" key="8">
    <source>
        <dbReference type="PROSITE" id="PS50811"/>
    </source>
</evidence>
<dbReference type="GO" id="GO:0005634">
    <property type="term" value="C:nucleus"/>
    <property type="evidence" value="ECO:0007669"/>
    <property type="project" value="UniProtKB-SubCell"/>
</dbReference>
<evidence type="ECO:0000256" key="4">
    <source>
        <dbReference type="ARBA" id="ARBA00023163"/>
    </source>
</evidence>
<keyword evidence="2" id="KW-0805">Transcription regulation</keyword>
<evidence type="ECO:0000313" key="10">
    <source>
        <dbReference type="Proteomes" id="UP001188597"/>
    </source>
</evidence>
<dbReference type="Proteomes" id="UP001188597">
    <property type="component" value="Unassembled WGS sequence"/>
</dbReference>
<accession>A0AA89BBI5</accession>
<dbReference type="InterPro" id="IPR036576">
    <property type="entry name" value="WRKY_dom_sf"/>
</dbReference>
<protein>
    <recommendedName>
        <fullName evidence="8">WRKY domain-containing protein</fullName>
    </recommendedName>
</protein>
<dbReference type="GO" id="GO:0042542">
    <property type="term" value="P:response to hydrogen peroxide"/>
    <property type="evidence" value="ECO:0007669"/>
    <property type="project" value="UniProtKB-ARBA"/>
</dbReference>
<gene>
    <name evidence="9" type="ORF">RJ639_032051</name>
</gene>
<dbReference type="InterPro" id="IPR003657">
    <property type="entry name" value="WRKY_dom"/>
</dbReference>
<keyword evidence="10" id="KW-1185">Reference proteome</keyword>
<evidence type="ECO:0000256" key="7">
    <source>
        <dbReference type="SAM" id="MobiDB-lite"/>
    </source>
</evidence>
<dbReference type="PANTHER" id="PTHR32096:SF133">
    <property type="entry name" value="WRKY TRANSCRIPTION FACTOR 41-RELATED"/>
    <property type="match status" value="1"/>
</dbReference>
<dbReference type="AlphaFoldDB" id="A0AA89BBI5"/>
<keyword evidence="4" id="KW-0804">Transcription</keyword>
<dbReference type="GO" id="GO:0000976">
    <property type="term" value="F:transcription cis-regulatory region binding"/>
    <property type="evidence" value="ECO:0007669"/>
    <property type="project" value="TreeGrafter"/>
</dbReference>
<dbReference type="InterPro" id="IPR044810">
    <property type="entry name" value="WRKY_plant"/>
</dbReference>
<keyword evidence="5" id="KW-0539">Nucleus</keyword>
<evidence type="ECO:0000256" key="6">
    <source>
        <dbReference type="ARBA" id="ARBA00060850"/>
    </source>
</evidence>
<sequence>MERVARIGEKKALIINELTQGKEIANQLKSHIDTTTTYETCEFLVEKILSSYEKALSMLNWSALLESPHSLAGTSPRSENCDPLDCLKDQEHKQVFKKRKTTLPRWSEQVHICSGTGSEVPTGDGYSWRKYGQKDILGCNFPRAYYRCTHRNTQGCLAVKQVQKSDKDPSLVEITYRGRHTCIQVSGMTTKLASFGDEDSKGSKDRYQPQPEAEIPRQSQEVVSQLGECLKIEDLDTNGEIFPSFSFPSTPFETESLESHFFSECAKEDNFLGDFPPQFILPATSESIYFTLPPRHMTNLGMVQNLLSPDSVLTEIVSATTSVPNSPTGDLSFSLDQVDFDPKFLDIPEFFL</sequence>
<organism evidence="9 10">
    <name type="scientific">Escallonia herrerae</name>
    <dbReference type="NCBI Taxonomy" id="1293975"/>
    <lineage>
        <taxon>Eukaryota</taxon>
        <taxon>Viridiplantae</taxon>
        <taxon>Streptophyta</taxon>
        <taxon>Embryophyta</taxon>
        <taxon>Tracheophyta</taxon>
        <taxon>Spermatophyta</taxon>
        <taxon>Magnoliopsida</taxon>
        <taxon>eudicotyledons</taxon>
        <taxon>Gunneridae</taxon>
        <taxon>Pentapetalae</taxon>
        <taxon>asterids</taxon>
        <taxon>campanulids</taxon>
        <taxon>Escalloniales</taxon>
        <taxon>Escalloniaceae</taxon>
        <taxon>Escallonia</taxon>
    </lineage>
</organism>
<keyword evidence="3" id="KW-0238">DNA-binding</keyword>
<comment type="similarity">
    <text evidence="6">Belongs to the WRKY group III family.</text>
</comment>
<dbReference type="PANTHER" id="PTHR32096">
    <property type="entry name" value="WRKY TRANSCRIPTION FACTOR 30-RELATED-RELATED"/>
    <property type="match status" value="1"/>
</dbReference>
<comment type="subcellular location">
    <subcellularLocation>
        <location evidence="1">Nucleus</location>
    </subcellularLocation>
</comment>
<dbReference type="Pfam" id="PF03106">
    <property type="entry name" value="WRKY"/>
    <property type="match status" value="1"/>
</dbReference>
<dbReference type="GO" id="GO:0010193">
    <property type="term" value="P:response to ozone"/>
    <property type="evidence" value="ECO:0007669"/>
    <property type="project" value="UniProtKB-ARBA"/>
</dbReference>
<feature type="compositionally biased region" description="Basic and acidic residues" evidence="7">
    <location>
        <begin position="198"/>
        <end position="207"/>
    </location>
</feature>
<dbReference type="GO" id="GO:0010150">
    <property type="term" value="P:leaf senescence"/>
    <property type="evidence" value="ECO:0007669"/>
    <property type="project" value="UniProtKB-ARBA"/>
</dbReference>
<comment type="caution">
    <text evidence="9">The sequence shown here is derived from an EMBL/GenBank/DDBJ whole genome shotgun (WGS) entry which is preliminary data.</text>
</comment>
<evidence type="ECO:0000256" key="1">
    <source>
        <dbReference type="ARBA" id="ARBA00004123"/>
    </source>
</evidence>
<dbReference type="EMBL" id="JAVXUP010000125">
    <property type="protein sequence ID" value="KAK3037289.1"/>
    <property type="molecule type" value="Genomic_DNA"/>
</dbReference>
<evidence type="ECO:0000313" key="9">
    <source>
        <dbReference type="EMBL" id="KAK3037289.1"/>
    </source>
</evidence>
<dbReference type="GO" id="GO:0009751">
    <property type="term" value="P:response to salicylic acid"/>
    <property type="evidence" value="ECO:0007669"/>
    <property type="project" value="UniProtKB-ARBA"/>
</dbReference>
<reference evidence="9" key="1">
    <citation type="submission" date="2022-12" db="EMBL/GenBank/DDBJ databases">
        <title>Draft genome assemblies for two species of Escallonia (Escalloniales).</title>
        <authorList>
            <person name="Chanderbali A."/>
            <person name="Dervinis C."/>
            <person name="Anghel I."/>
            <person name="Soltis D."/>
            <person name="Soltis P."/>
            <person name="Zapata F."/>
        </authorList>
    </citation>
    <scope>NUCLEOTIDE SEQUENCE</scope>
    <source>
        <strain evidence="9">UCBG64.0493</strain>
        <tissue evidence="9">Leaf</tissue>
    </source>
</reference>
<dbReference type="SMART" id="SM00774">
    <property type="entry name" value="WRKY"/>
    <property type="match status" value="1"/>
</dbReference>
<evidence type="ECO:0000256" key="2">
    <source>
        <dbReference type="ARBA" id="ARBA00023015"/>
    </source>
</evidence>
<dbReference type="GO" id="GO:0003700">
    <property type="term" value="F:DNA-binding transcription factor activity"/>
    <property type="evidence" value="ECO:0007669"/>
    <property type="project" value="InterPro"/>
</dbReference>
<dbReference type="Gene3D" id="2.20.25.80">
    <property type="entry name" value="WRKY domain"/>
    <property type="match status" value="1"/>
</dbReference>
<dbReference type="SUPFAM" id="SSF118290">
    <property type="entry name" value="WRKY DNA-binding domain"/>
    <property type="match status" value="1"/>
</dbReference>
<dbReference type="FunFam" id="2.20.25.80:FF:000009">
    <property type="entry name" value="WRKY transcription factor 53"/>
    <property type="match status" value="1"/>
</dbReference>
<name>A0AA89BBI5_9ASTE</name>
<feature type="domain" description="WRKY" evidence="8">
    <location>
        <begin position="117"/>
        <end position="180"/>
    </location>
</feature>
<evidence type="ECO:0000256" key="3">
    <source>
        <dbReference type="ARBA" id="ARBA00023125"/>
    </source>
</evidence>
<dbReference type="PROSITE" id="PS50811">
    <property type="entry name" value="WRKY"/>
    <property type="match status" value="1"/>
</dbReference>
<proteinExistence type="inferred from homology"/>
<evidence type="ECO:0000256" key="5">
    <source>
        <dbReference type="ARBA" id="ARBA00023242"/>
    </source>
</evidence>
<feature type="region of interest" description="Disordered" evidence="7">
    <location>
        <begin position="194"/>
        <end position="218"/>
    </location>
</feature>